<proteinExistence type="predicted"/>
<accession>A0A0P7B9L8</accession>
<dbReference type="Pfam" id="PF13391">
    <property type="entry name" value="HNH_2"/>
    <property type="match status" value="1"/>
</dbReference>
<evidence type="ECO:0000259" key="2">
    <source>
        <dbReference type="Pfam" id="PF13391"/>
    </source>
</evidence>
<evidence type="ECO:0000256" key="1">
    <source>
        <dbReference type="SAM" id="MobiDB-lite"/>
    </source>
</evidence>
<evidence type="ECO:0000313" key="3">
    <source>
        <dbReference type="EMBL" id="KPM43442.1"/>
    </source>
</evidence>
<comment type="caution">
    <text evidence="3">The sequence shown here is derived from an EMBL/GenBank/DDBJ whole genome shotgun (WGS) entry which is preliminary data.</text>
</comment>
<dbReference type="Proteomes" id="UP000050424">
    <property type="component" value="Unassembled WGS sequence"/>
</dbReference>
<dbReference type="InterPro" id="IPR003615">
    <property type="entry name" value="HNH_nuc"/>
</dbReference>
<evidence type="ECO:0000313" key="4">
    <source>
        <dbReference type="Proteomes" id="UP000050424"/>
    </source>
</evidence>
<gene>
    <name evidence="3" type="ORF">AK830_g3149</name>
</gene>
<feature type="region of interest" description="Disordered" evidence="1">
    <location>
        <begin position="108"/>
        <end position="127"/>
    </location>
</feature>
<reference evidence="3 4" key="1">
    <citation type="submission" date="2015-09" db="EMBL/GenBank/DDBJ databases">
        <title>Draft genome of a European isolate of the apple canker pathogen Neonectria ditissima.</title>
        <authorList>
            <person name="Gomez-Cortecero A."/>
            <person name="Harrison R.J."/>
            <person name="Armitage A.D."/>
        </authorList>
    </citation>
    <scope>NUCLEOTIDE SEQUENCE [LARGE SCALE GENOMIC DNA]</scope>
    <source>
        <strain evidence="3 4">R09/05</strain>
    </source>
</reference>
<keyword evidence="4" id="KW-1185">Reference proteome</keyword>
<feature type="domain" description="HNH nuclease" evidence="2">
    <location>
        <begin position="135"/>
        <end position="213"/>
    </location>
</feature>
<dbReference type="AlphaFoldDB" id="A0A0P7B9L8"/>
<dbReference type="EMBL" id="LKCW01000033">
    <property type="protein sequence ID" value="KPM43442.1"/>
    <property type="molecule type" value="Genomic_DNA"/>
</dbReference>
<name>A0A0P7B9L8_9HYPO</name>
<dbReference type="OrthoDB" id="5416097at2759"/>
<protein>
    <recommendedName>
        <fullName evidence="2">HNH nuclease domain-containing protein</fullName>
    </recommendedName>
</protein>
<sequence length="379" mass="43469">MVLYHEAPYDASPSASASVYEEDMAERMRILMYLAATPIRQNRFGDPERIQTSDITPLTWAAFIVAPIEELKVLENKVLNGDVVKTINMFQLLRTTLPELAVIWQANTKPDPSKPKHNRSSTQKDKALDRDKGLCVLLGSPGAEACHIYPFASIRHADKFRSKLHALADIWGERKISEYRRSLGQNDLDIAQNILTLNCLIHHWMDNMKVTFEPIVEECTSTTLVLRYRFLQDSTFRVQTLRQKRQREEDGVRLDTLPSEILKPFSEEHGVDADYSAVHFKTQRRIKDGYRFVITTDDPVKFPLPSIELLQLHYQMARMISLAGAAEPEEDLHTDSATGMSTYTQDDEDVYEEVVALARAGELDYESHPLWRARRRSHP</sequence>
<organism evidence="3 4">
    <name type="scientific">Neonectria ditissima</name>
    <dbReference type="NCBI Taxonomy" id="78410"/>
    <lineage>
        <taxon>Eukaryota</taxon>
        <taxon>Fungi</taxon>
        <taxon>Dikarya</taxon>
        <taxon>Ascomycota</taxon>
        <taxon>Pezizomycotina</taxon>
        <taxon>Sordariomycetes</taxon>
        <taxon>Hypocreomycetidae</taxon>
        <taxon>Hypocreales</taxon>
        <taxon>Nectriaceae</taxon>
        <taxon>Neonectria</taxon>
    </lineage>
</organism>